<dbReference type="AlphaFoldDB" id="B8FCY0"/>
<dbReference type="Pfam" id="PF10865">
    <property type="entry name" value="DUF2703"/>
    <property type="match status" value="1"/>
</dbReference>
<dbReference type="EMBL" id="CP001322">
    <property type="protein sequence ID" value="ACL06411.1"/>
    <property type="molecule type" value="Genomic_DNA"/>
</dbReference>
<gene>
    <name evidence="1" type="ordered locus">Dalk_4733</name>
</gene>
<dbReference type="eggNOG" id="COG4273">
    <property type="taxonomic scope" value="Bacteria"/>
</dbReference>
<dbReference type="RefSeq" id="WP_015949450.1">
    <property type="nucleotide sequence ID" value="NC_011768.1"/>
</dbReference>
<evidence type="ECO:0000313" key="1">
    <source>
        <dbReference type="EMBL" id="ACL06411.1"/>
    </source>
</evidence>
<protein>
    <submittedName>
        <fullName evidence="1">MOSC domain containing protein</fullName>
    </submittedName>
</protein>
<reference evidence="1 2" key="1">
    <citation type="journal article" date="2012" name="Environ. Microbiol.">
        <title>The genome sequence of Desulfatibacillum alkenivorans AK-01: a blueprint for anaerobic alkane oxidation.</title>
        <authorList>
            <person name="Callaghan A.V."/>
            <person name="Morris B.E."/>
            <person name="Pereira I.A."/>
            <person name="McInerney M.J."/>
            <person name="Austin R.N."/>
            <person name="Groves J.T."/>
            <person name="Kukor J.J."/>
            <person name="Suflita J.M."/>
            <person name="Young L.Y."/>
            <person name="Zylstra G.J."/>
            <person name="Wawrik B."/>
        </authorList>
    </citation>
    <scope>NUCLEOTIDE SEQUENCE [LARGE SCALE GENOMIC DNA]</scope>
    <source>
        <strain evidence="1 2">AK-01</strain>
    </source>
</reference>
<sequence length="125" mass="13871">MKKVKLEWRRLTQGGKTCDRCSDTGREVRRAANDLRKMGWEVLLNEIPLDEKNLDQSNIILINGVPIEDILPGAQKSENCCASCGDMLGAPVMCRTVKYNGTTHEAIPASMIMEAAALCKKEFSE</sequence>
<dbReference type="HOGENOM" id="CLU_155898_0_0_7"/>
<dbReference type="InterPro" id="IPR021219">
    <property type="entry name" value="DUF2703"/>
</dbReference>
<dbReference type="Proteomes" id="UP000000739">
    <property type="component" value="Chromosome"/>
</dbReference>
<name>B8FCY0_DESAL</name>
<keyword evidence="2" id="KW-1185">Reference proteome</keyword>
<accession>B8FCY0</accession>
<evidence type="ECO:0000313" key="2">
    <source>
        <dbReference type="Proteomes" id="UP000000739"/>
    </source>
</evidence>
<organism evidence="1 2">
    <name type="scientific">Desulfatibacillum aliphaticivorans</name>
    <dbReference type="NCBI Taxonomy" id="218208"/>
    <lineage>
        <taxon>Bacteria</taxon>
        <taxon>Pseudomonadati</taxon>
        <taxon>Thermodesulfobacteriota</taxon>
        <taxon>Desulfobacteria</taxon>
        <taxon>Desulfobacterales</taxon>
        <taxon>Desulfatibacillaceae</taxon>
        <taxon>Desulfatibacillum</taxon>
    </lineage>
</organism>
<proteinExistence type="predicted"/>
<dbReference type="KEGG" id="dal:Dalk_4733"/>